<proteinExistence type="predicted"/>
<name>A0A0F9KH39_9ZZZZ</name>
<evidence type="ECO:0000313" key="2">
    <source>
        <dbReference type="EMBL" id="KKM81489.1"/>
    </source>
</evidence>
<feature type="region of interest" description="Disordered" evidence="1">
    <location>
        <begin position="1"/>
        <end position="37"/>
    </location>
</feature>
<accession>A0A0F9KH39</accession>
<evidence type="ECO:0000256" key="1">
    <source>
        <dbReference type="SAM" id="MobiDB-lite"/>
    </source>
</evidence>
<dbReference type="AlphaFoldDB" id="A0A0F9KH39"/>
<sequence>MRSQTGRPFKISTKTRMRFPRTKEHKRAGSLLRPPNRPPKFQSWVLQPLSVFVGRFRRLRRELYTKPARAEYVLARIASKDTDLAEELGIG</sequence>
<comment type="caution">
    <text evidence="2">The sequence shown here is derived from an EMBL/GenBank/DDBJ whole genome shotgun (WGS) entry which is preliminary data.</text>
</comment>
<protein>
    <submittedName>
        <fullName evidence="2">Uncharacterized protein</fullName>
    </submittedName>
</protein>
<reference evidence="2" key="1">
    <citation type="journal article" date="2015" name="Nature">
        <title>Complex archaea that bridge the gap between prokaryotes and eukaryotes.</title>
        <authorList>
            <person name="Spang A."/>
            <person name="Saw J.H."/>
            <person name="Jorgensen S.L."/>
            <person name="Zaremba-Niedzwiedzka K."/>
            <person name="Martijn J."/>
            <person name="Lind A.E."/>
            <person name="van Eijk R."/>
            <person name="Schleper C."/>
            <person name="Guy L."/>
            <person name="Ettema T.J."/>
        </authorList>
    </citation>
    <scope>NUCLEOTIDE SEQUENCE</scope>
</reference>
<feature type="compositionally biased region" description="Basic residues" evidence="1">
    <location>
        <begin position="13"/>
        <end position="28"/>
    </location>
</feature>
<organism evidence="2">
    <name type="scientific">marine sediment metagenome</name>
    <dbReference type="NCBI Taxonomy" id="412755"/>
    <lineage>
        <taxon>unclassified sequences</taxon>
        <taxon>metagenomes</taxon>
        <taxon>ecological metagenomes</taxon>
    </lineage>
</organism>
<dbReference type="EMBL" id="LAZR01008013">
    <property type="protein sequence ID" value="KKM81489.1"/>
    <property type="molecule type" value="Genomic_DNA"/>
</dbReference>
<gene>
    <name evidence="2" type="ORF">LCGC14_1329340</name>
</gene>